<proteinExistence type="predicted"/>
<sequence length="131" mass="14004">MYFIESAGGGENPDLGRVGCARDTSPLTPAGGSLASDVQRAPVVAPHTTARCRSLVRAGRVDARRSGAGGSAANRTRPRGTDATLPPCRPRHAGFERPFLENHHNVGASVHTNSLTYESLIPYLKQWKTEL</sequence>
<evidence type="ECO:0000313" key="2">
    <source>
        <dbReference type="EMBL" id="JAA78677.1"/>
    </source>
</evidence>
<dbReference type="AlphaFoldDB" id="S4PSF4"/>
<evidence type="ECO:0000256" key="1">
    <source>
        <dbReference type="SAM" id="MobiDB-lite"/>
    </source>
</evidence>
<feature type="region of interest" description="Disordered" evidence="1">
    <location>
        <begin position="61"/>
        <end position="94"/>
    </location>
</feature>
<protein>
    <submittedName>
        <fullName evidence="2">Uncharacterized protein</fullName>
    </submittedName>
</protein>
<accession>S4PSF4</accession>
<organism evidence="2">
    <name type="scientific">Pararge aegeria</name>
    <name type="common">speckled wood butterfly</name>
    <dbReference type="NCBI Taxonomy" id="116150"/>
    <lineage>
        <taxon>Eukaryota</taxon>
        <taxon>Metazoa</taxon>
        <taxon>Ecdysozoa</taxon>
        <taxon>Arthropoda</taxon>
        <taxon>Hexapoda</taxon>
        <taxon>Insecta</taxon>
        <taxon>Pterygota</taxon>
        <taxon>Neoptera</taxon>
        <taxon>Endopterygota</taxon>
        <taxon>Lepidoptera</taxon>
        <taxon>Glossata</taxon>
        <taxon>Ditrysia</taxon>
        <taxon>Papilionoidea</taxon>
        <taxon>Nymphalidae</taxon>
        <taxon>Satyrinae</taxon>
        <taxon>Satyrini</taxon>
        <taxon>Parargina</taxon>
        <taxon>Pararge</taxon>
    </lineage>
</organism>
<name>S4PSF4_9NEOP</name>
<dbReference type="EMBL" id="GAIX01013883">
    <property type="protein sequence ID" value="JAA78677.1"/>
    <property type="molecule type" value="Transcribed_RNA"/>
</dbReference>
<reference evidence="2" key="1">
    <citation type="journal article" date="2013" name="BMC Genomics">
        <title>Unscrambling butterfly oogenesis.</title>
        <authorList>
            <person name="Carter J.M."/>
            <person name="Baker S.C."/>
            <person name="Pink R."/>
            <person name="Carter D.R."/>
            <person name="Collins A."/>
            <person name="Tomlin J."/>
            <person name="Gibbs M."/>
            <person name="Breuker C.J."/>
        </authorList>
    </citation>
    <scope>NUCLEOTIDE SEQUENCE</scope>
    <source>
        <tissue evidence="2">Ovary</tissue>
    </source>
</reference>
<reference evidence="2" key="2">
    <citation type="submission" date="2013-05" db="EMBL/GenBank/DDBJ databases">
        <authorList>
            <person name="Carter J.-M."/>
            <person name="Baker S.C."/>
            <person name="Pink R."/>
            <person name="Carter D.R.F."/>
            <person name="Collins A."/>
            <person name="Tomlin J."/>
            <person name="Gibbs M."/>
            <person name="Breuker C.J."/>
        </authorList>
    </citation>
    <scope>NUCLEOTIDE SEQUENCE</scope>
    <source>
        <tissue evidence="2">Ovary</tissue>
    </source>
</reference>